<dbReference type="AlphaFoldDB" id="E3MSQ4"/>
<dbReference type="HOGENOM" id="CLU_030831_3_3_1"/>
<dbReference type="Pfam" id="PF01827">
    <property type="entry name" value="FTH"/>
    <property type="match status" value="1"/>
</dbReference>
<sequence>MPEMLKTNPTALLACIFSKFLQEKNVEKAHKNFCKTVGEDVIEYVDFEYWFYGFYHGNVDYDHDRSADPEQLSLTDLPNEMLNEIFENLDIQDRINVRKVSRTFEKVVDRVKEEYADVSIYIHGNQEMGIYLCNWSACYKKGKCDCVVGHGRKGINRFNIEPSALSSMLTNSKSPIKEFLISIDRPEITPYLIESLCKDVSPIFYAKRVELDIEDDDYLIKILSLFKPGVLERFFLDGTQLDDDMFAKLAETDQFKQLKHFSYSELFPLSQIKQLSHLSMFEITMDYLSAEDVVIIRDVLLQFVNLKEGCINFSDMDLSGIRAVLRNDDDDSEKRSYLYPIPNSDRSLRFESYASVDGLSYDYLRVFEVFH</sequence>
<dbReference type="CDD" id="cd22150">
    <property type="entry name" value="F-box_CeFBXA-like"/>
    <property type="match status" value="1"/>
</dbReference>
<dbReference type="InterPro" id="IPR040161">
    <property type="entry name" value="FB224"/>
</dbReference>
<feature type="domain" description="F-box" evidence="1">
    <location>
        <begin position="71"/>
        <end position="118"/>
    </location>
</feature>
<dbReference type="PANTHER" id="PTHR23015:SF4">
    <property type="entry name" value="DUF38 DOMAIN-CONTAINING PROTEIN-RELATED"/>
    <property type="match status" value="1"/>
</dbReference>
<keyword evidence="3" id="KW-1185">Reference proteome</keyword>
<dbReference type="InParanoid" id="E3MSQ4"/>
<dbReference type="PANTHER" id="PTHR23015">
    <property type="entry name" value="UNCHARACTERIZED C.ELEGANS PROTEIN"/>
    <property type="match status" value="1"/>
</dbReference>
<dbReference type="Gene3D" id="1.10.10.1450">
    <property type="match status" value="1"/>
</dbReference>
<dbReference type="FunCoup" id="E3MSQ4">
    <property type="interactions" value="47"/>
</dbReference>
<dbReference type="Gene3D" id="1.20.1280.50">
    <property type="match status" value="1"/>
</dbReference>
<accession>E3MSQ4</accession>
<name>E3MSQ4_CAERE</name>
<dbReference type="PROSITE" id="PS50181">
    <property type="entry name" value="FBOX"/>
    <property type="match status" value="1"/>
</dbReference>
<dbReference type="SMART" id="SM00256">
    <property type="entry name" value="FBOX"/>
    <property type="match status" value="1"/>
</dbReference>
<organism evidence="3">
    <name type="scientific">Caenorhabditis remanei</name>
    <name type="common">Caenorhabditis vulgaris</name>
    <dbReference type="NCBI Taxonomy" id="31234"/>
    <lineage>
        <taxon>Eukaryota</taxon>
        <taxon>Metazoa</taxon>
        <taxon>Ecdysozoa</taxon>
        <taxon>Nematoda</taxon>
        <taxon>Chromadorea</taxon>
        <taxon>Rhabditida</taxon>
        <taxon>Rhabditina</taxon>
        <taxon>Rhabditomorpha</taxon>
        <taxon>Rhabditoidea</taxon>
        <taxon>Rhabditidae</taxon>
        <taxon>Peloderinae</taxon>
        <taxon>Caenorhabditis</taxon>
    </lineage>
</organism>
<dbReference type="OrthoDB" id="10034054at2759"/>
<dbReference type="InterPro" id="IPR001810">
    <property type="entry name" value="F-box_dom"/>
</dbReference>
<evidence type="ECO:0000313" key="3">
    <source>
        <dbReference type="Proteomes" id="UP000008281"/>
    </source>
</evidence>
<dbReference type="Pfam" id="PF17906">
    <property type="entry name" value="HTH_48"/>
    <property type="match status" value="1"/>
</dbReference>
<protein>
    <recommendedName>
        <fullName evidence="1">F-box domain-containing protein</fullName>
    </recommendedName>
</protein>
<evidence type="ECO:0000313" key="2">
    <source>
        <dbReference type="EMBL" id="EFP08355.1"/>
    </source>
</evidence>
<evidence type="ECO:0000259" key="1">
    <source>
        <dbReference type="PROSITE" id="PS50181"/>
    </source>
</evidence>
<dbReference type="InterPro" id="IPR036047">
    <property type="entry name" value="F-box-like_dom_sf"/>
</dbReference>
<gene>
    <name evidence="2" type="ORF">CRE_16176</name>
</gene>
<proteinExistence type="predicted"/>
<dbReference type="EMBL" id="DS268473">
    <property type="protein sequence ID" value="EFP08355.1"/>
    <property type="molecule type" value="Genomic_DNA"/>
</dbReference>
<dbReference type="GO" id="GO:0045087">
    <property type="term" value="P:innate immune response"/>
    <property type="evidence" value="ECO:0007669"/>
    <property type="project" value="TreeGrafter"/>
</dbReference>
<dbReference type="SUPFAM" id="SSF81383">
    <property type="entry name" value="F-box domain"/>
    <property type="match status" value="1"/>
</dbReference>
<dbReference type="eggNOG" id="KOG4602">
    <property type="taxonomic scope" value="Eukaryota"/>
</dbReference>
<dbReference type="InterPro" id="IPR002900">
    <property type="entry name" value="DUF38/FTH_CAE_spp"/>
</dbReference>
<dbReference type="Proteomes" id="UP000008281">
    <property type="component" value="Unassembled WGS sequence"/>
</dbReference>
<dbReference type="InterPro" id="IPR041426">
    <property type="entry name" value="Mos1_HTH"/>
</dbReference>
<reference evidence="2" key="1">
    <citation type="submission" date="2007-07" db="EMBL/GenBank/DDBJ databases">
        <title>PCAP assembly of the Caenorhabditis remanei genome.</title>
        <authorList>
            <consortium name="The Caenorhabditis remanei Sequencing Consortium"/>
            <person name="Wilson R.K."/>
        </authorList>
    </citation>
    <scope>NUCLEOTIDE SEQUENCE [LARGE SCALE GENOMIC DNA]</scope>
    <source>
        <strain evidence="2">PB4641</strain>
    </source>
</reference>
<dbReference type="Pfam" id="PF00646">
    <property type="entry name" value="F-box"/>
    <property type="match status" value="1"/>
</dbReference>
<dbReference type="OMA" id="KEGCINF"/>